<accession>A0A9X5BI99</accession>
<comment type="caution">
    <text evidence="3">The sequence shown here is derived from an EMBL/GenBank/DDBJ whole genome shotgun (WGS) entry which is preliminary data.</text>
</comment>
<dbReference type="RefSeq" id="WP_160561621.1">
    <property type="nucleotide sequence ID" value="NZ_QZDT01000044.1"/>
</dbReference>
<proteinExistence type="predicted"/>
<dbReference type="AlphaFoldDB" id="A0A9X5BI99"/>
<dbReference type="PROSITE" id="PS51257">
    <property type="entry name" value="PROKAR_LIPOPROTEIN"/>
    <property type="match status" value="1"/>
</dbReference>
<dbReference type="Proteomes" id="UP001154420">
    <property type="component" value="Unassembled WGS sequence"/>
</dbReference>
<feature type="compositionally biased region" description="Polar residues" evidence="1">
    <location>
        <begin position="53"/>
        <end position="69"/>
    </location>
</feature>
<keyword evidence="2" id="KW-0732">Signal</keyword>
<sequence>MKRNFIVVMFCIIMIGLTACAGGEDDTLGVQALQPEPIPTEKENDEQKETIISDPQGTEMQGESQGTEMQQSEVQTEPQQPVQESQQEQNDTDGDLEERLAQYRSEREGMTNVAMGNGVAGYGAPNAENYGFQTDTANYMQNFDSRELNKAYETAKKYVTETLAITVETNAVVYACIDPRITEIYEAEDKGVADGYDSGNIFVCEYCDNGTWQYLILVRDGKGSEWSVIHHGSSYKE</sequence>
<gene>
    <name evidence="3" type="ORF">D5281_19000</name>
</gene>
<dbReference type="OrthoDB" id="1701788at2"/>
<feature type="region of interest" description="Disordered" evidence="1">
    <location>
        <begin position="36"/>
        <end position="95"/>
    </location>
</feature>
<evidence type="ECO:0000256" key="2">
    <source>
        <dbReference type="SAM" id="SignalP"/>
    </source>
</evidence>
<evidence type="ECO:0000313" key="4">
    <source>
        <dbReference type="Proteomes" id="UP001154420"/>
    </source>
</evidence>
<dbReference type="EMBL" id="QZDT01000044">
    <property type="protein sequence ID" value="NBJ94605.1"/>
    <property type="molecule type" value="Genomic_DNA"/>
</dbReference>
<evidence type="ECO:0000313" key="3">
    <source>
        <dbReference type="EMBL" id="NBJ94605.1"/>
    </source>
</evidence>
<feature type="chain" id="PRO_5040985688" evidence="2">
    <location>
        <begin position="22"/>
        <end position="237"/>
    </location>
</feature>
<keyword evidence="4" id="KW-1185">Reference proteome</keyword>
<protein>
    <submittedName>
        <fullName evidence="3">Uncharacterized protein</fullName>
    </submittedName>
</protein>
<feature type="compositionally biased region" description="Low complexity" evidence="1">
    <location>
        <begin position="70"/>
        <end position="89"/>
    </location>
</feature>
<reference evidence="3" key="1">
    <citation type="submission" date="2018-09" db="EMBL/GenBank/DDBJ databases">
        <title>Murine metabolic-syndrome-specific gut microbial biobank.</title>
        <authorList>
            <person name="Liu C."/>
        </authorList>
    </citation>
    <scope>NUCLEOTIDE SEQUENCE</scope>
    <source>
        <strain evidence="3">D42-62</strain>
    </source>
</reference>
<evidence type="ECO:0000256" key="1">
    <source>
        <dbReference type="SAM" id="MobiDB-lite"/>
    </source>
</evidence>
<name>A0A9X5BI99_9FIRM</name>
<feature type="signal peptide" evidence="2">
    <location>
        <begin position="1"/>
        <end position="21"/>
    </location>
</feature>
<feature type="compositionally biased region" description="Basic and acidic residues" evidence="1">
    <location>
        <begin position="39"/>
        <end position="51"/>
    </location>
</feature>
<organism evidence="3 4">
    <name type="scientific">Parablautia muri</name>
    <dbReference type="NCBI Taxonomy" id="2320879"/>
    <lineage>
        <taxon>Bacteria</taxon>
        <taxon>Bacillati</taxon>
        <taxon>Bacillota</taxon>
        <taxon>Clostridia</taxon>
        <taxon>Lachnospirales</taxon>
        <taxon>Lachnospiraceae</taxon>
        <taxon>Parablautia</taxon>
    </lineage>
</organism>